<feature type="transmembrane region" description="Helical" evidence="9">
    <location>
        <begin position="332"/>
        <end position="355"/>
    </location>
</feature>
<evidence type="ECO:0000256" key="3">
    <source>
        <dbReference type="ARBA" id="ARBA00022475"/>
    </source>
</evidence>
<dbReference type="PANTHER" id="PTHR42643">
    <property type="entry name" value="IONOTROPIC RECEPTOR 20A-RELATED"/>
    <property type="match status" value="1"/>
</dbReference>
<dbReference type="InterPro" id="IPR001320">
    <property type="entry name" value="Iontro_rcpt_C"/>
</dbReference>
<dbReference type="InterPro" id="IPR052192">
    <property type="entry name" value="Insect_Ionotropic_Sensory_Rcpt"/>
</dbReference>
<comment type="subcellular location">
    <subcellularLocation>
        <location evidence="1">Cell membrane</location>
        <topology evidence="1">Multi-pass membrane protein</topology>
    </subcellularLocation>
</comment>
<keyword evidence="7 13" id="KW-0675">Receptor</keyword>
<keyword evidence="4 9" id="KW-0812">Transmembrane</keyword>
<evidence type="ECO:0000259" key="11">
    <source>
        <dbReference type="Pfam" id="PF00060"/>
    </source>
</evidence>
<keyword evidence="5 9" id="KW-1133">Transmembrane helix</keyword>
<keyword evidence="10" id="KW-0732">Signal</keyword>
<evidence type="ECO:0000256" key="7">
    <source>
        <dbReference type="ARBA" id="ARBA00023170"/>
    </source>
</evidence>
<feature type="domain" description="Ionotropic glutamate receptor C-terminal" evidence="11">
    <location>
        <begin position="332"/>
        <end position="445"/>
    </location>
</feature>
<dbReference type="AlphaFoldDB" id="A0A1B3P5F9"/>
<accession>A0A1B3P5F9</accession>
<dbReference type="EMBL" id="KX655899">
    <property type="protein sequence ID" value="AOG12848.1"/>
    <property type="molecule type" value="mRNA"/>
</dbReference>
<name>A0A1B3P5F9_EOGHI</name>
<feature type="transmembrane region" description="Helical" evidence="9">
    <location>
        <begin position="404"/>
        <end position="428"/>
    </location>
</feature>
<evidence type="ECO:0000256" key="8">
    <source>
        <dbReference type="ARBA" id="ARBA00023180"/>
    </source>
</evidence>
<evidence type="ECO:0000256" key="6">
    <source>
        <dbReference type="ARBA" id="ARBA00023136"/>
    </source>
</evidence>
<evidence type="ECO:0000313" key="13">
    <source>
        <dbReference type="EMBL" id="AOG12848.1"/>
    </source>
</evidence>
<proteinExistence type="evidence at transcript level"/>
<keyword evidence="3" id="KW-1003">Cell membrane</keyword>
<dbReference type="Pfam" id="PF00060">
    <property type="entry name" value="Lig_chan"/>
    <property type="match status" value="1"/>
</dbReference>
<comment type="similarity">
    <text evidence="2">Belongs to the glutamate-gated ion channel (TC 1.A.10.1) family.</text>
</comment>
<evidence type="ECO:0000256" key="5">
    <source>
        <dbReference type="ARBA" id="ARBA00022989"/>
    </source>
</evidence>
<reference evidence="13" key="1">
    <citation type="journal article" date="2016" name="BMC Genomics">
        <title>Antennal transcriptome analysis and expression profiles of odorant binding proteins in Eogystia hippophaecolus (Lepidoptera: Cossidae).</title>
        <authorList>
            <person name="Hu P."/>
            <person name="Tao J."/>
            <person name="Cui M."/>
            <person name="Gao C."/>
            <person name="Lu P."/>
            <person name="Luo Y."/>
        </authorList>
    </citation>
    <scope>NUCLEOTIDE SEQUENCE</scope>
</reference>
<dbReference type="GO" id="GO:0005886">
    <property type="term" value="C:plasma membrane"/>
    <property type="evidence" value="ECO:0007669"/>
    <property type="project" value="UniProtKB-SubCell"/>
</dbReference>
<evidence type="ECO:0000259" key="12">
    <source>
        <dbReference type="Pfam" id="PF24576"/>
    </source>
</evidence>
<evidence type="ECO:0000256" key="9">
    <source>
        <dbReference type="SAM" id="Phobius"/>
    </source>
</evidence>
<dbReference type="InterPro" id="IPR057074">
    <property type="entry name" value="IR75A_N"/>
</dbReference>
<dbReference type="GO" id="GO:0015276">
    <property type="term" value="F:ligand-gated monoatomic ion channel activity"/>
    <property type="evidence" value="ECO:0007669"/>
    <property type="project" value="InterPro"/>
</dbReference>
<protein>
    <submittedName>
        <fullName evidence="13">Ionotropic receptor</fullName>
    </submittedName>
</protein>
<keyword evidence="6 9" id="KW-0472">Membrane</keyword>
<feature type="domain" description="Ionotropic receptor 75a N-terminal" evidence="12">
    <location>
        <begin position="25"/>
        <end position="212"/>
    </location>
</feature>
<dbReference type="GO" id="GO:0050906">
    <property type="term" value="P:detection of stimulus involved in sensory perception"/>
    <property type="evidence" value="ECO:0007669"/>
    <property type="project" value="UniProtKB-ARBA"/>
</dbReference>
<sequence>MKVIVVMFTILFGTKLVTSSLNKNNELAMIVDVIKSYDKPTFVIANVCWPTLQKVKLATELSDTETPKMVQFINNNMITEDFNHKENVFFVIDTNCSFIEDFFTQANNSKKFNAPYRWLILEKPSNESSDVLLRLNHLNILTDSEVIISRNRSNGSFVFHMIYKIKSKSEWRLEFFGTWTTTNGLRKLNNMVTVPISMRRKNLLGASIVTSLVITNNKTKGNLYDTRDIEVDGVSKTSYRQIMPLYYFMNATRVLTFPDAWGYYINGTWNGMIGDVVSGNAHLAGSVMFITRQRIDFLDYLIHPSPGLTVKFLFREPPLSYQNNLFLLPFKLNVWLCIAAFVIILTLILYVNALWETQKTEIIYTNNLDHTTLRPNVSDIAFLVISAISQQGSAMELKGTLGRIVTFILFLTFLFLYTSYSASIVALLQSSSKQIRTLSDLLHSKLELGAEDTPYNRYHFSTAKEPVRKAIYQKIAPPESKPNFLNLEDGIKKLQKVCFILRNFIVNIENIIRSENFTI</sequence>
<evidence type="ECO:0000256" key="10">
    <source>
        <dbReference type="SAM" id="SignalP"/>
    </source>
</evidence>
<keyword evidence="8" id="KW-0325">Glycoprotein</keyword>
<dbReference type="PANTHER" id="PTHR42643:SF33">
    <property type="entry name" value="GLUTAMATE RECEPTOR 2-LIKE PROTEIN"/>
    <property type="match status" value="1"/>
</dbReference>
<evidence type="ECO:0000256" key="4">
    <source>
        <dbReference type="ARBA" id="ARBA00022692"/>
    </source>
</evidence>
<dbReference type="Gene3D" id="3.40.190.10">
    <property type="entry name" value="Periplasmic binding protein-like II"/>
    <property type="match status" value="1"/>
</dbReference>
<dbReference type="SUPFAM" id="SSF53850">
    <property type="entry name" value="Periplasmic binding protein-like II"/>
    <property type="match status" value="1"/>
</dbReference>
<dbReference type="Gene3D" id="1.10.287.70">
    <property type="match status" value="1"/>
</dbReference>
<dbReference type="Pfam" id="PF24576">
    <property type="entry name" value="IR75A_N"/>
    <property type="match status" value="1"/>
</dbReference>
<organism evidence="13">
    <name type="scientific">Eogystia hippophaecolus</name>
    <name type="common">Moth</name>
    <name type="synonym">Holcocerus hippophaecolus</name>
    <dbReference type="NCBI Taxonomy" id="1206364"/>
    <lineage>
        <taxon>Eukaryota</taxon>
        <taxon>Metazoa</taxon>
        <taxon>Ecdysozoa</taxon>
        <taxon>Arthropoda</taxon>
        <taxon>Hexapoda</taxon>
        <taxon>Insecta</taxon>
        <taxon>Pterygota</taxon>
        <taxon>Neoptera</taxon>
        <taxon>Endopterygota</taxon>
        <taxon>Lepidoptera</taxon>
        <taxon>Glossata</taxon>
        <taxon>Ditrysia</taxon>
        <taxon>Cossoidea</taxon>
        <taxon>Cossidae</taxon>
        <taxon>Cossinae</taxon>
        <taxon>Eogystia</taxon>
    </lineage>
</organism>
<feature type="signal peptide" evidence="10">
    <location>
        <begin position="1"/>
        <end position="19"/>
    </location>
</feature>
<feature type="chain" id="PRO_5008552434" evidence="10">
    <location>
        <begin position="20"/>
        <end position="519"/>
    </location>
</feature>
<evidence type="ECO:0000256" key="2">
    <source>
        <dbReference type="ARBA" id="ARBA00008685"/>
    </source>
</evidence>
<evidence type="ECO:0000256" key="1">
    <source>
        <dbReference type="ARBA" id="ARBA00004651"/>
    </source>
</evidence>